<evidence type="ECO:0008006" key="4">
    <source>
        <dbReference type="Google" id="ProtNLM"/>
    </source>
</evidence>
<evidence type="ECO:0000313" key="2">
    <source>
        <dbReference type="EMBL" id="KAF4128598.1"/>
    </source>
</evidence>
<feature type="signal peptide" evidence="1">
    <location>
        <begin position="1"/>
        <end position="20"/>
    </location>
</feature>
<keyword evidence="1" id="KW-0732">Signal</keyword>
<sequence>MRFCYILIAMTAVLSGIASAGPDSSQKKLLGVDGDKTIGRVDRFLRRYDELDAKNTEERVVAGAIPLNARIIIRLVKLENKIVDPKLADDLLEGTALKTQLDAALGGNKHLSAGTQKVWTHAR</sequence>
<proteinExistence type="predicted"/>
<name>A0A8S9TRJ5_PHYIN</name>
<reference evidence="2" key="1">
    <citation type="submission" date="2020-03" db="EMBL/GenBank/DDBJ databases">
        <title>Hybrid Assembly of Korean Phytophthora infestans isolates.</title>
        <authorList>
            <person name="Prokchorchik M."/>
            <person name="Lee Y."/>
            <person name="Seo J."/>
            <person name="Cho J.-H."/>
            <person name="Park Y.-E."/>
            <person name="Jang D.-C."/>
            <person name="Im J.-S."/>
            <person name="Choi J.-G."/>
            <person name="Park H.-J."/>
            <person name="Lee G.-B."/>
            <person name="Lee Y.-G."/>
            <person name="Hong S.-Y."/>
            <person name="Cho K."/>
            <person name="Sohn K.H."/>
        </authorList>
    </citation>
    <scope>NUCLEOTIDE SEQUENCE</scope>
    <source>
        <strain evidence="2">KR_2_A2</strain>
    </source>
</reference>
<comment type="caution">
    <text evidence="2">The sequence shown here is derived from an EMBL/GenBank/DDBJ whole genome shotgun (WGS) entry which is preliminary data.</text>
</comment>
<gene>
    <name evidence="2" type="ORF">GN958_ATG22212</name>
</gene>
<dbReference type="AlphaFoldDB" id="A0A8S9TRJ5"/>
<organism evidence="2 3">
    <name type="scientific">Phytophthora infestans</name>
    <name type="common">Potato late blight agent</name>
    <name type="synonym">Botrytis infestans</name>
    <dbReference type="NCBI Taxonomy" id="4787"/>
    <lineage>
        <taxon>Eukaryota</taxon>
        <taxon>Sar</taxon>
        <taxon>Stramenopiles</taxon>
        <taxon>Oomycota</taxon>
        <taxon>Peronosporomycetes</taxon>
        <taxon>Peronosporales</taxon>
        <taxon>Peronosporaceae</taxon>
        <taxon>Phytophthora</taxon>
    </lineage>
</organism>
<dbReference type="EMBL" id="JAACNO010003084">
    <property type="protein sequence ID" value="KAF4128598.1"/>
    <property type="molecule type" value="Genomic_DNA"/>
</dbReference>
<protein>
    <recommendedName>
        <fullName evidence="4">Secreted RxLR effector peptide protein</fullName>
    </recommendedName>
</protein>
<evidence type="ECO:0000256" key="1">
    <source>
        <dbReference type="SAM" id="SignalP"/>
    </source>
</evidence>
<evidence type="ECO:0000313" key="3">
    <source>
        <dbReference type="Proteomes" id="UP000704712"/>
    </source>
</evidence>
<accession>A0A8S9TRJ5</accession>
<feature type="chain" id="PRO_5035909380" description="Secreted RxLR effector peptide protein" evidence="1">
    <location>
        <begin position="21"/>
        <end position="123"/>
    </location>
</feature>
<dbReference type="Proteomes" id="UP000704712">
    <property type="component" value="Unassembled WGS sequence"/>
</dbReference>